<keyword evidence="5" id="KW-1185">Reference proteome</keyword>
<dbReference type="Proteomes" id="UP000280696">
    <property type="component" value="Unassembled WGS sequence"/>
</dbReference>
<evidence type="ECO:0000256" key="1">
    <source>
        <dbReference type="ARBA" id="ARBA00023027"/>
    </source>
</evidence>
<sequence length="313" mass="36153">MFGWRSPKAQDTANGIDRLRGALDKTDAVVIGAGAGLSASAGFVYTGKRFERYFHDFAEKYHFRDMYSGGFHPYDTLEEYWAYWSRYIYINRYMDAPKPVYQKLYDLVKDKDYFVLTTNVDHCFQKAGFDKHRLFYTQGDYGLFQCSRPCHQKTYNNEAVIREMVEAQGCVIDTDGTLILPEGASPKMTVPSDLVPHCPKCGEPMSMNLRADHTFVEDEGWHKASERYAEFLRRHQNVKVLFLEAAVGFNTPSIVKYSFWRMTHEWKDAVYACLNYGEAYAPDEIKKKSICINGDIGEILYRLLNSQNITPEK</sequence>
<evidence type="ECO:0000313" key="5">
    <source>
        <dbReference type="Proteomes" id="UP000280696"/>
    </source>
</evidence>
<dbReference type="OrthoDB" id="394960at2"/>
<keyword evidence="2" id="KW-0862">Zinc</keyword>
<dbReference type="RefSeq" id="WP_120465947.1">
    <property type="nucleotide sequence ID" value="NZ_RAYQ01000001.1"/>
</dbReference>
<dbReference type="GO" id="GO:0046872">
    <property type="term" value="F:metal ion binding"/>
    <property type="evidence" value="ECO:0007669"/>
    <property type="project" value="UniProtKB-KW"/>
</dbReference>
<dbReference type="InterPro" id="IPR029035">
    <property type="entry name" value="DHS-like_NAD/FAD-binding_dom"/>
</dbReference>
<comment type="caution">
    <text evidence="4">The sequence shown here is derived from an EMBL/GenBank/DDBJ whole genome shotgun (WGS) entry which is preliminary data.</text>
</comment>
<dbReference type="SUPFAM" id="SSF52467">
    <property type="entry name" value="DHS-like NAD/FAD-binding domain"/>
    <property type="match status" value="1"/>
</dbReference>
<keyword evidence="1" id="KW-0520">NAD</keyword>
<dbReference type="EMBL" id="RAYQ01000001">
    <property type="protein sequence ID" value="RKI94188.1"/>
    <property type="molecule type" value="Genomic_DNA"/>
</dbReference>
<organism evidence="4 5">
    <name type="scientific">Parablautia intestinalis</name>
    <dbReference type="NCBI Taxonomy" id="2320100"/>
    <lineage>
        <taxon>Bacteria</taxon>
        <taxon>Bacillati</taxon>
        <taxon>Bacillota</taxon>
        <taxon>Clostridia</taxon>
        <taxon>Lachnospirales</taxon>
        <taxon>Lachnospiraceae</taxon>
        <taxon>Parablautia</taxon>
    </lineage>
</organism>
<evidence type="ECO:0000259" key="3">
    <source>
        <dbReference type="PROSITE" id="PS50305"/>
    </source>
</evidence>
<evidence type="ECO:0000313" key="4">
    <source>
        <dbReference type="EMBL" id="RKI94188.1"/>
    </source>
</evidence>
<name>A0A3A9AS02_9FIRM</name>
<dbReference type="AlphaFoldDB" id="A0A3A9AS02"/>
<dbReference type="Gene3D" id="3.40.50.1220">
    <property type="entry name" value="TPP-binding domain"/>
    <property type="match status" value="1"/>
</dbReference>
<reference evidence="4 5" key="1">
    <citation type="submission" date="2018-09" db="EMBL/GenBank/DDBJ databases">
        <title>Murine metabolic-syndrome-specific gut microbial biobank.</title>
        <authorList>
            <person name="Liu C."/>
        </authorList>
    </citation>
    <scope>NUCLEOTIDE SEQUENCE [LARGE SCALE GENOMIC DNA]</scope>
    <source>
        <strain evidence="4 5">0.1xD8-82</strain>
    </source>
</reference>
<proteinExistence type="predicted"/>
<feature type="binding site" evidence="2">
    <location>
        <position position="198"/>
    </location>
    <ligand>
        <name>Zn(2+)</name>
        <dbReference type="ChEBI" id="CHEBI:29105"/>
    </ligand>
</feature>
<feature type="binding site" evidence="2">
    <location>
        <position position="146"/>
    </location>
    <ligand>
        <name>Zn(2+)</name>
        <dbReference type="ChEBI" id="CHEBI:29105"/>
    </ligand>
</feature>
<feature type="binding site" evidence="2">
    <location>
        <position position="150"/>
    </location>
    <ligand>
        <name>Zn(2+)</name>
        <dbReference type="ChEBI" id="CHEBI:29105"/>
    </ligand>
</feature>
<dbReference type="PROSITE" id="PS50305">
    <property type="entry name" value="SIRTUIN"/>
    <property type="match status" value="1"/>
</dbReference>
<protein>
    <submittedName>
        <fullName evidence="4">Sir2 silent information regulator family NAD-dependent deacetylase</fullName>
    </submittedName>
</protein>
<feature type="domain" description="Deacetylase sirtuin-type" evidence="3">
    <location>
        <begin position="9"/>
        <end position="313"/>
    </location>
</feature>
<keyword evidence="2" id="KW-0479">Metal-binding</keyword>
<feature type="binding site" evidence="2">
    <location>
        <position position="201"/>
    </location>
    <ligand>
        <name>Zn(2+)</name>
        <dbReference type="ChEBI" id="CHEBI:29105"/>
    </ligand>
</feature>
<dbReference type="InterPro" id="IPR026590">
    <property type="entry name" value="Ssirtuin_cat_dom"/>
</dbReference>
<gene>
    <name evidence="4" type="ORF">D7V94_01010</name>
</gene>
<evidence type="ECO:0000256" key="2">
    <source>
        <dbReference type="PROSITE-ProRule" id="PRU00236"/>
    </source>
</evidence>
<comment type="caution">
    <text evidence="2">Lacks conserved residue(s) required for the propagation of feature annotation.</text>
</comment>
<accession>A0A3A9AS02</accession>